<accession>A0AAD7RQ54</accession>
<gene>
    <name evidence="1" type="ORF">AAFF_G00147200</name>
</gene>
<sequence>MHAHPKARSHYVRRPIIWVQSVRRSRNTRGPAACTEVTFTTPPASEAVPVMATAPPRWKEGKEAPLYGQHNEVLLPTLYTVGLLSPD</sequence>
<organism evidence="1 2">
    <name type="scientific">Aldrovandia affinis</name>
    <dbReference type="NCBI Taxonomy" id="143900"/>
    <lineage>
        <taxon>Eukaryota</taxon>
        <taxon>Metazoa</taxon>
        <taxon>Chordata</taxon>
        <taxon>Craniata</taxon>
        <taxon>Vertebrata</taxon>
        <taxon>Euteleostomi</taxon>
        <taxon>Actinopterygii</taxon>
        <taxon>Neopterygii</taxon>
        <taxon>Teleostei</taxon>
        <taxon>Notacanthiformes</taxon>
        <taxon>Halosauridae</taxon>
        <taxon>Aldrovandia</taxon>
    </lineage>
</organism>
<dbReference type="Proteomes" id="UP001221898">
    <property type="component" value="Unassembled WGS sequence"/>
</dbReference>
<name>A0AAD7RQ54_9TELE</name>
<proteinExistence type="predicted"/>
<dbReference type="EMBL" id="JAINUG010000201">
    <property type="protein sequence ID" value="KAJ8388102.1"/>
    <property type="molecule type" value="Genomic_DNA"/>
</dbReference>
<keyword evidence="2" id="KW-1185">Reference proteome</keyword>
<comment type="caution">
    <text evidence="1">The sequence shown here is derived from an EMBL/GenBank/DDBJ whole genome shotgun (WGS) entry which is preliminary data.</text>
</comment>
<protein>
    <submittedName>
        <fullName evidence="1">Uncharacterized protein</fullName>
    </submittedName>
</protein>
<reference evidence="1" key="1">
    <citation type="journal article" date="2023" name="Science">
        <title>Genome structures resolve the early diversification of teleost fishes.</title>
        <authorList>
            <person name="Parey E."/>
            <person name="Louis A."/>
            <person name="Montfort J."/>
            <person name="Bouchez O."/>
            <person name="Roques C."/>
            <person name="Iampietro C."/>
            <person name="Lluch J."/>
            <person name="Castinel A."/>
            <person name="Donnadieu C."/>
            <person name="Desvignes T."/>
            <person name="Floi Bucao C."/>
            <person name="Jouanno E."/>
            <person name="Wen M."/>
            <person name="Mejri S."/>
            <person name="Dirks R."/>
            <person name="Jansen H."/>
            <person name="Henkel C."/>
            <person name="Chen W.J."/>
            <person name="Zahm M."/>
            <person name="Cabau C."/>
            <person name="Klopp C."/>
            <person name="Thompson A.W."/>
            <person name="Robinson-Rechavi M."/>
            <person name="Braasch I."/>
            <person name="Lecointre G."/>
            <person name="Bobe J."/>
            <person name="Postlethwait J.H."/>
            <person name="Berthelot C."/>
            <person name="Roest Crollius H."/>
            <person name="Guiguen Y."/>
        </authorList>
    </citation>
    <scope>NUCLEOTIDE SEQUENCE</scope>
    <source>
        <strain evidence="1">NC1722</strain>
    </source>
</reference>
<dbReference type="AlphaFoldDB" id="A0AAD7RQ54"/>
<evidence type="ECO:0000313" key="2">
    <source>
        <dbReference type="Proteomes" id="UP001221898"/>
    </source>
</evidence>
<evidence type="ECO:0000313" key="1">
    <source>
        <dbReference type="EMBL" id="KAJ8388102.1"/>
    </source>
</evidence>